<protein>
    <submittedName>
        <fullName evidence="8">TetR family transcriptional regulator C-terminal domain-containing protein</fullName>
    </submittedName>
</protein>
<proteinExistence type="predicted"/>
<evidence type="ECO:0000256" key="4">
    <source>
        <dbReference type="ARBA" id="ARBA00023163"/>
    </source>
</evidence>
<dbReference type="RefSeq" id="WP_380716569.1">
    <property type="nucleotide sequence ID" value="NZ_JBHSGI010000004.1"/>
</dbReference>
<evidence type="ECO:0000256" key="1">
    <source>
        <dbReference type="ARBA" id="ARBA00022491"/>
    </source>
</evidence>
<dbReference type="Proteomes" id="UP001595973">
    <property type="component" value="Unassembled WGS sequence"/>
</dbReference>
<dbReference type="Gene3D" id="1.10.357.10">
    <property type="entry name" value="Tetracycline Repressor, domain 2"/>
    <property type="match status" value="1"/>
</dbReference>
<dbReference type="SUPFAM" id="SSF46689">
    <property type="entry name" value="Homeodomain-like"/>
    <property type="match status" value="1"/>
</dbReference>
<comment type="caution">
    <text evidence="8">The sequence shown here is derived from an EMBL/GenBank/DDBJ whole genome shotgun (WGS) entry which is preliminary data.</text>
</comment>
<dbReference type="Pfam" id="PF13977">
    <property type="entry name" value="TetR_C_6"/>
    <property type="match status" value="1"/>
</dbReference>
<dbReference type="InterPro" id="IPR009057">
    <property type="entry name" value="Homeodomain-like_sf"/>
</dbReference>
<feature type="domain" description="HTH tetR-type" evidence="7">
    <location>
        <begin position="20"/>
        <end position="80"/>
    </location>
</feature>
<keyword evidence="2" id="KW-0805">Transcription regulation</keyword>
<evidence type="ECO:0000313" key="8">
    <source>
        <dbReference type="EMBL" id="MFC4668296.1"/>
    </source>
</evidence>
<evidence type="ECO:0000256" key="2">
    <source>
        <dbReference type="ARBA" id="ARBA00023015"/>
    </source>
</evidence>
<name>A0ABV9KFC6_9RHOB</name>
<dbReference type="InterPro" id="IPR036271">
    <property type="entry name" value="Tet_transcr_reg_TetR-rel_C_sf"/>
</dbReference>
<dbReference type="PANTHER" id="PTHR30055">
    <property type="entry name" value="HTH-TYPE TRANSCRIPTIONAL REGULATOR RUTR"/>
    <property type="match status" value="1"/>
</dbReference>
<sequence length="216" mass="24569">MSTDPSEPPRQRKERKQNADKRRRQVLDATYRSIVTNGLQRTTLATVAEEAGLSQGVAVFYFKSKNGLLSEALRDLYLIYEAHWQEAVEAAGSDPAAQLQALVRADFDPKICNPAILSVWFAFWGEQKFTPQYGEITREFDDNRQRAIQDICKKLLPDDPVHASDVADWVDTLTDGYWQNLHLFPASYNNESARRSTLRALQALIPELKTRLTPNT</sequence>
<keyword evidence="1" id="KW-0678">Repressor</keyword>
<dbReference type="InterPro" id="IPR050109">
    <property type="entry name" value="HTH-type_TetR-like_transc_reg"/>
</dbReference>
<organism evidence="8 9">
    <name type="scientific">Seohaeicola nanhaiensis</name>
    <dbReference type="NCBI Taxonomy" id="1387282"/>
    <lineage>
        <taxon>Bacteria</taxon>
        <taxon>Pseudomonadati</taxon>
        <taxon>Pseudomonadota</taxon>
        <taxon>Alphaproteobacteria</taxon>
        <taxon>Rhodobacterales</taxon>
        <taxon>Roseobacteraceae</taxon>
        <taxon>Seohaeicola</taxon>
    </lineage>
</organism>
<dbReference type="PROSITE" id="PS50977">
    <property type="entry name" value="HTH_TETR_2"/>
    <property type="match status" value="1"/>
</dbReference>
<dbReference type="InterPro" id="IPR001647">
    <property type="entry name" value="HTH_TetR"/>
</dbReference>
<keyword evidence="3 5" id="KW-0238">DNA-binding</keyword>
<dbReference type="EMBL" id="JBHSGI010000004">
    <property type="protein sequence ID" value="MFC4668296.1"/>
    <property type="molecule type" value="Genomic_DNA"/>
</dbReference>
<reference evidence="9" key="1">
    <citation type="journal article" date="2019" name="Int. J. Syst. Evol. Microbiol.">
        <title>The Global Catalogue of Microorganisms (GCM) 10K type strain sequencing project: providing services to taxonomists for standard genome sequencing and annotation.</title>
        <authorList>
            <consortium name="The Broad Institute Genomics Platform"/>
            <consortium name="The Broad Institute Genome Sequencing Center for Infectious Disease"/>
            <person name="Wu L."/>
            <person name="Ma J."/>
        </authorList>
    </citation>
    <scope>NUCLEOTIDE SEQUENCE [LARGE SCALE GENOMIC DNA]</scope>
    <source>
        <strain evidence="9">CGMCC 4.7283</strain>
    </source>
</reference>
<evidence type="ECO:0000256" key="3">
    <source>
        <dbReference type="ARBA" id="ARBA00023125"/>
    </source>
</evidence>
<dbReference type="PANTHER" id="PTHR30055:SF234">
    <property type="entry name" value="HTH-TYPE TRANSCRIPTIONAL REGULATOR BETI"/>
    <property type="match status" value="1"/>
</dbReference>
<accession>A0ABV9KFC6</accession>
<dbReference type="InterPro" id="IPR039538">
    <property type="entry name" value="BetI_C"/>
</dbReference>
<feature type="compositionally biased region" description="Basic and acidic residues" evidence="6">
    <location>
        <begin position="7"/>
        <end position="20"/>
    </location>
</feature>
<feature type="region of interest" description="Disordered" evidence="6">
    <location>
        <begin position="1"/>
        <end position="23"/>
    </location>
</feature>
<gene>
    <name evidence="8" type="ORF">ACFO5X_06995</name>
</gene>
<keyword evidence="4" id="KW-0804">Transcription</keyword>
<feature type="DNA-binding region" description="H-T-H motif" evidence="5">
    <location>
        <begin position="43"/>
        <end position="62"/>
    </location>
</feature>
<evidence type="ECO:0000256" key="5">
    <source>
        <dbReference type="PROSITE-ProRule" id="PRU00335"/>
    </source>
</evidence>
<evidence type="ECO:0000259" key="7">
    <source>
        <dbReference type="PROSITE" id="PS50977"/>
    </source>
</evidence>
<dbReference type="SUPFAM" id="SSF48498">
    <property type="entry name" value="Tetracyclin repressor-like, C-terminal domain"/>
    <property type="match status" value="1"/>
</dbReference>
<keyword evidence="9" id="KW-1185">Reference proteome</keyword>
<evidence type="ECO:0000313" key="9">
    <source>
        <dbReference type="Proteomes" id="UP001595973"/>
    </source>
</evidence>
<dbReference type="Pfam" id="PF00440">
    <property type="entry name" value="TetR_N"/>
    <property type="match status" value="1"/>
</dbReference>
<evidence type="ECO:0000256" key="6">
    <source>
        <dbReference type="SAM" id="MobiDB-lite"/>
    </source>
</evidence>
<dbReference type="PRINTS" id="PR00455">
    <property type="entry name" value="HTHTETR"/>
</dbReference>